<dbReference type="GO" id="GO:0006011">
    <property type="term" value="P:UDP-alpha-D-glucose metabolic process"/>
    <property type="evidence" value="ECO:0007669"/>
    <property type="project" value="InterPro"/>
</dbReference>
<comment type="catalytic activity">
    <reaction evidence="5">
        <text>alpha-D-glucose 1-phosphate + UTP + H(+) = UDP-alpha-D-glucose + diphosphate</text>
        <dbReference type="Rhea" id="RHEA:19889"/>
        <dbReference type="ChEBI" id="CHEBI:15378"/>
        <dbReference type="ChEBI" id="CHEBI:33019"/>
        <dbReference type="ChEBI" id="CHEBI:46398"/>
        <dbReference type="ChEBI" id="CHEBI:58601"/>
        <dbReference type="ChEBI" id="CHEBI:58885"/>
        <dbReference type="EC" id="2.7.7.9"/>
    </reaction>
</comment>
<keyword evidence="3" id="KW-0808">Transferase</keyword>
<evidence type="ECO:0000256" key="1">
    <source>
        <dbReference type="ARBA" id="ARBA00006890"/>
    </source>
</evidence>
<dbReference type="RefSeq" id="WP_010901485.1">
    <property type="nucleotide sequence ID" value="NC_002578.1"/>
</dbReference>
<dbReference type="Proteomes" id="UP000001024">
    <property type="component" value="Chromosome"/>
</dbReference>
<organism evidence="7 8">
    <name type="scientific">Thermoplasma acidophilum (strain ATCC 25905 / DSM 1728 / JCM 9062 / NBRC 15155 / AMRC-C165)</name>
    <dbReference type="NCBI Taxonomy" id="273075"/>
    <lineage>
        <taxon>Archaea</taxon>
        <taxon>Methanobacteriati</taxon>
        <taxon>Thermoplasmatota</taxon>
        <taxon>Thermoplasmata</taxon>
        <taxon>Thermoplasmatales</taxon>
        <taxon>Thermoplasmataceae</taxon>
        <taxon>Thermoplasma</taxon>
    </lineage>
</organism>
<evidence type="ECO:0000256" key="2">
    <source>
        <dbReference type="ARBA" id="ARBA00012415"/>
    </source>
</evidence>
<evidence type="ECO:0000256" key="3">
    <source>
        <dbReference type="ARBA" id="ARBA00022679"/>
    </source>
</evidence>
<dbReference type="HOGENOM" id="CLU_029499_1_2_2"/>
<dbReference type="InterPro" id="IPR005835">
    <property type="entry name" value="NTP_transferase_dom"/>
</dbReference>
<protein>
    <recommendedName>
        <fullName evidence="2">UTP--glucose-1-phosphate uridylyltransferase</fullName>
        <ecNumber evidence="2">2.7.7.9</ecNumber>
    </recommendedName>
</protein>
<evidence type="ECO:0000256" key="4">
    <source>
        <dbReference type="ARBA" id="ARBA00022695"/>
    </source>
</evidence>
<evidence type="ECO:0000256" key="5">
    <source>
        <dbReference type="ARBA" id="ARBA00048128"/>
    </source>
</evidence>
<feature type="domain" description="Nucleotidyl transferase" evidence="6">
    <location>
        <begin position="4"/>
        <end position="230"/>
    </location>
</feature>
<dbReference type="InterPro" id="IPR005771">
    <property type="entry name" value="GalU_uridylyltTrfase_bac/arc"/>
</dbReference>
<dbReference type="EC" id="2.7.7.9" evidence="2"/>
<evidence type="ECO:0000313" key="8">
    <source>
        <dbReference type="Proteomes" id="UP000001024"/>
    </source>
</evidence>
<dbReference type="EMBL" id="AL445066">
    <property type="protein sequence ID" value="CAC12202.1"/>
    <property type="molecule type" value="Genomic_DNA"/>
</dbReference>
<dbReference type="Gene3D" id="3.90.550.10">
    <property type="entry name" value="Spore Coat Polysaccharide Biosynthesis Protein SpsA, Chain A"/>
    <property type="match status" value="1"/>
</dbReference>
<evidence type="ECO:0000313" key="7">
    <source>
        <dbReference type="EMBL" id="CAC12202.1"/>
    </source>
</evidence>
<dbReference type="PANTHER" id="PTHR43197:SF1">
    <property type="entry name" value="UTP--GLUCOSE-1-PHOSPHATE URIDYLYLTRANSFERASE"/>
    <property type="match status" value="1"/>
</dbReference>
<dbReference type="Pfam" id="PF00483">
    <property type="entry name" value="NTP_transferase"/>
    <property type="match status" value="1"/>
</dbReference>
<dbReference type="KEGG" id="tac:Ta1074"/>
<dbReference type="InParanoid" id="Q9HJ96"/>
<dbReference type="GO" id="GO:0003983">
    <property type="term" value="F:UTP:glucose-1-phosphate uridylyltransferase activity"/>
    <property type="evidence" value="ECO:0007669"/>
    <property type="project" value="UniProtKB-EC"/>
</dbReference>
<accession>Q9HJ96</accession>
<name>Q9HJ96_THEAC</name>
<evidence type="ECO:0000259" key="6">
    <source>
        <dbReference type="Pfam" id="PF00483"/>
    </source>
</evidence>
<dbReference type="STRING" id="273075.gene:9572295"/>
<dbReference type="EnsemblBacteria" id="CAC12202">
    <property type="protein sequence ID" value="CAC12202"/>
    <property type="gene ID" value="CAC12202"/>
</dbReference>
<gene>
    <name evidence="7" type="ordered locus">Ta1074</name>
</gene>
<dbReference type="CDD" id="cd04181">
    <property type="entry name" value="NTP_transferase"/>
    <property type="match status" value="1"/>
</dbReference>
<sequence>MDGLITAAGLGTRSMASKYYRKEIFSVYDERDGQMVIRPMLDAVIYRMKYAGIDNIYVVLDHEDGVTKKFIEESYPDLHIIEQRERRGYGYAVYLARDHMDSPFVLNAGDGMLLDPDVENTIVHSFKGGNLLVAFQVDDPRKYGVLEMSGDKVVGVREKPEKPPSNLALAAFYVLDPSIFDHIDIDRKESELTPAIDATIKAGVKTEARMIRKDEWISVGQVSSYVDVVNRTYSFARERAKTGDFKK</sequence>
<proteinExistence type="inferred from homology"/>
<reference evidence="7 8" key="1">
    <citation type="journal article" date="2000" name="Nature">
        <title>The genome sequence of the thermoacidophilic scavenger Thermoplasma acidophilum.</title>
        <authorList>
            <person name="Ruepp A."/>
            <person name="Graml W."/>
            <person name="Santos-Martinez M.L."/>
            <person name="Koretke K.K."/>
            <person name="Volker C."/>
            <person name="Mewes H.W."/>
            <person name="Frishman D."/>
            <person name="Stocker S."/>
            <person name="Lupas A.N."/>
            <person name="Baumeister W."/>
        </authorList>
    </citation>
    <scope>NUCLEOTIDE SEQUENCE [LARGE SCALE GENOMIC DNA]</scope>
    <source>
        <strain evidence="8">ATCC 25905 / DSM 1728 / JCM 9062 / NBRC 15155 / AMRC-C165</strain>
    </source>
</reference>
<keyword evidence="4" id="KW-0548">Nucleotidyltransferase</keyword>
<dbReference type="PaxDb" id="273075-Ta1074"/>
<dbReference type="PANTHER" id="PTHR43197">
    <property type="entry name" value="UTP--GLUCOSE-1-PHOSPHATE URIDYLYLTRANSFERASE"/>
    <property type="match status" value="1"/>
</dbReference>
<comment type="similarity">
    <text evidence="1">Belongs to the UDPGP type 2 family.</text>
</comment>
<keyword evidence="8" id="KW-1185">Reference proteome</keyword>
<dbReference type="AlphaFoldDB" id="Q9HJ96"/>
<dbReference type="eggNOG" id="arCOG00664">
    <property type="taxonomic scope" value="Archaea"/>
</dbReference>
<dbReference type="InterPro" id="IPR029044">
    <property type="entry name" value="Nucleotide-diphossugar_trans"/>
</dbReference>
<dbReference type="SUPFAM" id="SSF53448">
    <property type="entry name" value="Nucleotide-diphospho-sugar transferases"/>
    <property type="match status" value="1"/>
</dbReference>